<dbReference type="PANTHER" id="PTHR21331">
    <property type="entry name" value="BRCA1-ASSOCIATED ATM ACTIVATOR 1"/>
    <property type="match status" value="1"/>
</dbReference>
<evidence type="ECO:0000256" key="2">
    <source>
        <dbReference type="ARBA" id="ARBA00022490"/>
    </source>
</evidence>
<dbReference type="InterPro" id="IPR011989">
    <property type="entry name" value="ARM-like"/>
</dbReference>
<name>A0AAR5PC34_DENPD</name>
<dbReference type="GeneID" id="109536725"/>
<dbReference type="InterPro" id="IPR016024">
    <property type="entry name" value="ARM-type_fold"/>
</dbReference>
<evidence type="ECO:0000256" key="4">
    <source>
        <dbReference type="SAM" id="MobiDB-lite"/>
    </source>
</evidence>
<evidence type="ECO:0000313" key="5">
    <source>
        <dbReference type="EnsemblMetazoa" id="XP_019758623.1"/>
    </source>
</evidence>
<proteinExistence type="inferred from homology"/>
<evidence type="ECO:0000313" key="6">
    <source>
        <dbReference type="Proteomes" id="UP000019118"/>
    </source>
</evidence>
<dbReference type="Gene3D" id="1.25.10.10">
    <property type="entry name" value="Leucine-rich Repeat Variant"/>
    <property type="match status" value="1"/>
</dbReference>
<keyword evidence="6" id="KW-1185">Reference proteome</keyword>
<organism evidence="5 6">
    <name type="scientific">Dendroctonus ponderosae</name>
    <name type="common">Mountain pine beetle</name>
    <dbReference type="NCBI Taxonomy" id="77166"/>
    <lineage>
        <taxon>Eukaryota</taxon>
        <taxon>Metazoa</taxon>
        <taxon>Ecdysozoa</taxon>
        <taxon>Arthropoda</taxon>
        <taxon>Hexapoda</taxon>
        <taxon>Insecta</taxon>
        <taxon>Pterygota</taxon>
        <taxon>Neoptera</taxon>
        <taxon>Endopterygota</taxon>
        <taxon>Coleoptera</taxon>
        <taxon>Polyphaga</taxon>
        <taxon>Cucujiformia</taxon>
        <taxon>Curculionidae</taxon>
        <taxon>Scolytinae</taxon>
        <taxon>Dendroctonus</taxon>
    </lineage>
</organism>
<feature type="compositionally biased region" description="Low complexity" evidence="4">
    <location>
        <begin position="849"/>
        <end position="866"/>
    </location>
</feature>
<comment type="similarity">
    <text evidence="3">Belongs to the BRAT1 family.</text>
</comment>
<dbReference type="KEGG" id="dpa:109536725"/>
<keyword evidence="2" id="KW-0963">Cytoplasm</keyword>
<evidence type="ECO:0000256" key="1">
    <source>
        <dbReference type="ARBA" id="ARBA00004496"/>
    </source>
</evidence>
<dbReference type="GO" id="GO:0005737">
    <property type="term" value="C:cytoplasm"/>
    <property type="evidence" value="ECO:0007669"/>
    <property type="project" value="UniProtKB-SubCell"/>
</dbReference>
<dbReference type="GO" id="GO:0006974">
    <property type="term" value="P:DNA damage response"/>
    <property type="evidence" value="ECO:0007669"/>
    <property type="project" value="InterPro"/>
</dbReference>
<reference evidence="5" key="2">
    <citation type="submission" date="2024-08" db="UniProtKB">
        <authorList>
            <consortium name="EnsemblMetazoa"/>
        </authorList>
    </citation>
    <scope>IDENTIFICATION</scope>
</reference>
<protein>
    <recommendedName>
        <fullName evidence="7">BRCA1-associated ATM activator 1</fullName>
    </recommendedName>
</protein>
<comment type="subcellular location">
    <subcellularLocation>
        <location evidence="1">Cytoplasm</location>
    </subcellularLocation>
</comment>
<dbReference type="GO" id="GO:0008283">
    <property type="term" value="P:cell population proliferation"/>
    <property type="evidence" value="ECO:0007669"/>
    <property type="project" value="InterPro"/>
</dbReference>
<dbReference type="GO" id="GO:0005634">
    <property type="term" value="C:nucleus"/>
    <property type="evidence" value="ECO:0007669"/>
    <property type="project" value="TreeGrafter"/>
</dbReference>
<feature type="region of interest" description="Disordered" evidence="4">
    <location>
        <begin position="843"/>
        <end position="879"/>
    </location>
</feature>
<sequence>MVKFTELLTEHFSIMEVVANEKNNAANSEKIAKVLQKFLEPNFKLKNDVYLNLFLTHLVGKNSDLQNPLTKEHKQEFFKWLVNACNLWDQRQVTPPSVIVSFALHLASHLCLEEQMFVGLNSRNVFESLVGIAQTNFNKDASVTLGYVTMLCAFLEHKSGLQWVLATTHWSEVVSLGRNAHTMYIRKKSYQFVEKLLEKTICFNLQFCGNLAAMLIRPLSDALKTLPISKSGQHAAIESSTLYESLKPSLVFISEVMEALVRGMQGAVLNLFIALKLGELTAKLHLLSQIEDFSFELIKIRCILLFAKISKEANPMKRAGATQIAHDSITLFDMKTMFDIIQSEMDKDHVKCVIRICHYAHTLHYSLAEKMPLCIRKGEPIEFQNQMVLFQIMPIMVFFSRGGITKEVILCDVFRREFIQKLVKLSAIRTVEICFRWKQRLLEKQDLIEDMIFGLQYMVKTKKLLNKERATIFFQPLVYAFKDTLSFLESYSAYIRVDGRMKPSFVNFVKTLIETIIDLVQSFDLTWKDSIETISVLSLACEFLGFPHLEKKLVVSGLRLLNLAVSKYMAPDLVLLLDSTKDSLISNTGTLLYAKCLETDWEIRDTALENIYTLSLNANTKFPSYANIIVDAGLPEFVFQMALNDREYYVRGTAFRCLHQLIQIQAAWDVFMAADRFLEKILNVFDHETEGVVRKEAVLLISKIYKFQHFPEELLPRVYDVMTHAVTGDLHWEVKYNALDFWFDVFEVHLNNQGMIDRVFPAVTFSKEQRKIVTLNETEIRRRLIKALNQLSHTGCLYVLKTAFLDDCDVQVSKKAANAVSKMMKLLKMYHVPCDHIDMSEPPSPCVQTNNITAASPSSTSSIPSPEMNAVSPESTSAFSPQVPTSLYESLSPYSYPVSSPSNVEQPLPVSVSPCPDNNPASSTFPVEYGMDYVESTLTDQMVAINHQTHNIIPEEDVNFTRDSNFDPQQVELIMDDLLNSSDLTFLQKIYSPNDQVENNACRMQTKMYLAPSEFLTFVYQHAETNFKEKTQWLSSLDEFDSLLDDILKEYNVVPDVNSMDCY</sequence>
<dbReference type="InterPro" id="IPR038904">
    <property type="entry name" value="BRAT1"/>
</dbReference>
<accession>A0AAR5PC34</accession>
<reference evidence="6" key="1">
    <citation type="journal article" date="2013" name="Genome Biol.">
        <title>Draft genome of the mountain pine beetle, Dendroctonus ponderosae Hopkins, a major forest pest.</title>
        <authorList>
            <person name="Keeling C.I."/>
            <person name="Yuen M.M."/>
            <person name="Liao N.Y."/>
            <person name="Docking T.R."/>
            <person name="Chan S.K."/>
            <person name="Taylor G.A."/>
            <person name="Palmquist D.L."/>
            <person name="Jackman S.D."/>
            <person name="Nguyen A."/>
            <person name="Li M."/>
            <person name="Henderson H."/>
            <person name="Janes J.K."/>
            <person name="Zhao Y."/>
            <person name="Pandoh P."/>
            <person name="Moore R."/>
            <person name="Sperling F.A."/>
            <person name="Huber D.P."/>
            <person name="Birol I."/>
            <person name="Jones S.J."/>
            <person name="Bohlmann J."/>
        </authorList>
    </citation>
    <scope>NUCLEOTIDE SEQUENCE</scope>
</reference>
<dbReference type="SUPFAM" id="SSF48371">
    <property type="entry name" value="ARM repeat"/>
    <property type="match status" value="2"/>
</dbReference>
<dbReference type="EnsemblMetazoa" id="XM_019903064.1">
    <property type="protein sequence ID" value="XP_019758623.1"/>
    <property type="gene ID" value="LOC109536725"/>
</dbReference>
<dbReference type="PANTHER" id="PTHR21331:SF2">
    <property type="entry name" value="BRCA1-ASSOCIATED ATM ACTIVATOR 1"/>
    <property type="match status" value="1"/>
</dbReference>
<dbReference type="Proteomes" id="UP000019118">
    <property type="component" value="Unassembled WGS sequence"/>
</dbReference>
<evidence type="ECO:0000256" key="3">
    <source>
        <dbReference type="ARBA" id="ARBA00061308"/>
    </source>
</evidence>
<evidence type="ECO:0008006" key="7">
    <source>
        <dbReference type="Google" id="ProtNLM"/>
    </source>
</evidence>
<dbReference type="AlphaFoldDB" id="A0AAR5PC34"/>